<proteinExistence type="predicted"/>
<protein>
    <submittedName>
        <fullName evidence="2">Uncharacterized protein</fullName>
    </submittedName>
</protein>
<feature type="region of interest" description="Disordered" evidence="1">
    <location>
        <begin position="37"/>
        <end position="64"/>
    </location>
</feature>
<evidence type="ECO:0000256" key="1">
    <source>
        <dbReference type="SAM" id="MobiDB-lite"/>
    </source>
</evidence>
<keyword evidence="3" id="KW-1185">Reference proteome</keyword>
<evidence type="ECO:0000313" key="2">
    <source>
        <dbReference type="EMBL" id="KAF2185605.1"/>
    </source>
</evidence>
<organism evidence="2 3">
    <name type="scientific">Zopfia rhizophila CBS 207.26</name>
    <dbReference type="NCBI Taxonomy" id="1314779"/>
    <lineage>
        <taxon>Eukaryota</taxon>
        <taxon>Fungi</taxon>
        <taxon>Dikarya</taxon>
        <taxon>Ascomycota</taxon>
        <taxon>Pezizomycotina</taxon>
        <taxon>Dothideomycetes</taxon>
        <taxon>Dothideomycetes incertae sedis</taxon>
        <taxon>Zopfiaceae</taxon>
        <taxon>Zopfia</taxon>
    </lineage>
</organism>
<accession>A0A6A6E3M1</accession>
<evidence type="ECO:0000313" key="3">
    <source>
        <dbReference type="Proteomes" id="UP000800200"/>
    </source>
</evidence>
<dbReference type="EMBL" id="ML994633">
    <property type="protein sequence ID" value="KAF2185605.1"/>
    <property type="molecule type" value="Genomic_DNA"/>
</dbReference>
<name>A0A6A6E3M1_9PEZI</name>
<gene>
    <name evidence="2" type="ORF">K469DRAFT_687924</name>
</gene>
<dbReference type="Proteomes" id="UP000800200">
    <property type="component" value="Unassembled WGS sequence"/>
</dbReference>
<reference evidence="2" key="1">
    <citation type="journal article" date="2020" name="Stud. Mycol.">
        <title>101 Dothideomycetes genomes: a test case for predicting lifestyles and emergence of pathogens.</title>
        <authorList>
            <person name="Haridas S."/>
            <person name="Albert R."/>
            <person name="Binder M."/>
            <person name="Bloem J."/>
            <person name="Labutti K."/>
            <person name="Salamov A."/>
            <person name="Andreopoulos B."/>
            <person name="Baker S."/>
            <person name="Barry K."/>
            <person name="Bills G."/>
            <person name="Bluhm B."/>
            <person name="Cannon C."/>
            <person name="Castanera R."/>
            <person name="Culley D."/>
            <person name="Daum C."/>
            <person name="Ezra D."/>
            <person name="Gonzalez J."/>
            <person name="Henrissat B."/>
            <person name="Kuo A."/>
            <person name="Liang C."/>
            <person name="Lipzen A."/>
            <person name="Lutzoni F."/>
            <person name="Magnuson J."/>
            <person name="Mondo S."/>
            <person name="Nolan M."/>
            <person name="Ohm R."/>
            <person name="Pangilinan J."/>
            <person name="Park H.-J."/>
            <person name="Ramirez L."/>
            <person name="Alfaro M."/>
            <person name="Sun H."/>
            <person name="Tritt A."/>
            <person name="Yoshinaga Y."/>
            <person name="Zwiers L.-H."/>
            <person name="Turgeon B."/>
            <person name="Goodwin S."/>
            <person name="Spatafora J."/>
            <person name="Crous P."/>
            <person name="Grigoriev I."/>
        </authorList>
    </citation>
    <scope>NUCLEOTIDE SEQUENCE</scope>
    <source>
        <strain evidence="2">CBS 207.26</strain>
    </source>
</reference>
<sequence length="146" mass="15912">MPPSTIPHLLQVNDASPPIPNCLRPIKLHTSPLVKQPLSILKPPRPSKSPPHIQNPGISPDLMLSGAPTHPVILKWHGHPPRATSISPDTAYCPPGPVPRITRVSPSLTISLRRQDPSKLKTLRASSVKGPCVRILVRKLRPDDPQ</sequence>
<dbReference type="AlphaFoldDB" id="A0A6A6E3M1"/>